<dbReference type="SUPFAM" id="SSF50156">
    <property type="entry name" value="PDZ domain-like"/>
    <property type="match status" value="1"/>
</dbReference>
<keyword evidence="2" id="KW-1185">Reference proteome</keyword>
<dbReference type="Proteomes" id="UP001239213">
    <property type="component" value="Unassembled WGS sequence"/>
</dbReference>
<evidence type="ECO:0000313" key="2">
    <source>
        <dbReference type="Proteomes" id="UP001239213"/>
    </source>
</evidence>
<dbReference type="AlphaFoldDB" id="A0AAI9U595"/>
<accession>A0AAI9U595</accession>
<gene>
    <name evidence="1" type="ORF">CCUS01_02106</name>
</gene>
<proteinExistence type="predicted"/>
<dbReference type="InterPro" id="IPR036034">
    <property type="entry name" value="PDZ_sf"/>
</dbReference>
<organism evidence="1 2">
    <name type="scientific">Colletotrichum cuscutae</name>
    <dbReference type="NCBI Taxonomy" id="1209917"/>
    <lineage>
        <taxon>Eukaryota</taxon>
        <taxon>Fungi</taxon>
        <taxon>Dikarya</taxon>
        <taxon>Ascomycota</taxon>
        <taxon>Pezizomycotina</taxon>
        <taxon>Sordariomycetes</taxon>
        <taxon>Hypocreomycetidae</taxon>
        <taxon>Glomerellales</taxon>
        <taxon>Glomerellaceae</taxon>
        <taxon>Colletotrichum</taxon>
        <taxon>Colletotrichum acutatum species complex</taxon>
    </lineage>
</organism>
<protein>
    <submittedName>
        <fullName evidence="1">Uncharacterized protein</fullName>
    </submittedName>
</protein>
<name>A0AAI9U595_9PEZI</name>
<sequence>MQLPPHHLYSLELTPRFDADGASSLSVLLRLQLPVTKAHEPVFVFNTFYGNIPGHPYQEKDINATDDAGPLELQFHDLPSEGRDKKQHWSFTREPRGDILLRFDVFPRKVDIKTPLGARIDLRRDQGGLHGAGMWFLPQLINDQLFTVLVKWNIPADAPASTRCVWSYGEGTKPMVRVDRSEVVRNTMFMVGPVQSSSGASSSACYWFGDLPPNLDRVKGYNTALFPKMAGFFGSSAGTYRMFMRKSIVGFGGTGFDASYMLEYDDRSSDVEDDRLIQLFTHEMVHSFATIDSGEANENDWFEEGPLDSIILDLTKRHKQGEAVGARDWLAALKTSLVGDEFPIEEHYQDMLRGRAVMNFDGLFLGEPSKTLTAAQLPIMEFGFDKRSTNSRVVTGLIPGSTADKAGLWEGAQIVSVSRASDCIDDIQKTYKVFVQDGRGTRLIEYVPRAKKTALAWQLEESG</sequence>
<reference evidence="1" key="1">
    <citation type="submission" date="2016-11" db="EMBL/GenBank/DDBJ databases">
        <title>The genome sequence of Colletotrichum cuscutae.</title>
        <authorList>
            <person name="Baroncelli R."/>
        </authorList>
    </citation>
    <scope>NUCLEOTIDE SEQUENCE</scope>
    <source>
        <strain evidence="1">IMI 304802</strain>
    </source>
</reference>
<dbReference type="EMBL" id="MPDP01000304">
    <property type="protein sequence ID" value="KAK1450650.1"/>
    <property type="molecule type" value="Genomic_DNA"/>
</dbReference>
<evidence type="ECO:0000313" key="1">
    <source>
        <dbReference type="EMBL" id="KAK1450650.1"/>
    </source>
</evidence>
<comment type="caution">
    <text evidence="1">The sequence shown here is derived from an EMBL/GenBank/DDBJ whole genome shotgun (WGS) entry which is preliminary data.</text>
</comment>